<feature type="compositionally biased region" description="Pro residues" evidence="1">
    <location>
        <begin position="56"/>
        <end position="72"/>
    </location>
</feature>
<sequence>MQQRYLRKRPASIASNASTIPLLSKRDRLDLGDAEMGPSALPSTSRREEDRSQVPSPSPSPPPPAPRRPASPPYLSLKQ</sequence>
<evidence type="ECO:0000256" key="1">
    <source>
        <dbReference type="SAM" id="MobiDB-lite"/>
    </source>
</evidence>
<keyword evidence="3" id="KW-1185">Reference proteome</keyword>
<reference evidence="2 3" key="1">
    <citation type="submission" date="2024-04" db="EMBL/GenBank/DDBJ databases">
        <authorList>
            <person name="Rising A."/>
            <person name="Reimegard J."/>
            <person name="Sonavane S."/>
            <person name="Akerstrom W."/>
            <person name="Nylinder S."/>
            <person name="Hedman E."/>
            <person name="Kallberg Y."/>
        </authorList>
    </citation>
    <scope>NUCLEOTIDE SEQUENCE [LARGE SCALE GENOMIC DNA]</scope>
</reference>
<proteinExistence type="predicted"/>
<evidence type="ECO:0000313" key="2">
    <source>
        <dbReference type="EMBL" id="CAL1294990.1"/>
    </source>
</evidence>
<name>A0AAV2BH74_9ARAC</name>
<feature type="region of interest" description="Disordered" evidence="1">
    <location>
        <begin position="1"/>
        <end position="79"/>
    </location>
</feature>
<gene>
    <name evidence="2" type="ORF">LARSCL_LOCUS19034</name>
</gene>
<accession>A0AAV2BH74</accession>
<dbReference type="Proteomes" id="UP001497382">
    <property type="component" value="Unassembled WGS sequence"/>
</dbReference>
<dbReference type="EMBL" id="CAXIEN010000359">
    <property type="protein sequence ID" value="CAL1294990.1"/>
    <property type="molecule type" value="Genomic_DNA"/>
</dbReference>
<feature type="compositionally biased region" description="Basic residues" evidence="1">
    <location>
        <begin position="1"/>
        <end position="10"/>
    </location>
</feature>
<organism evidence="2 3">
    <name type="scientific">Larinioides sclopetarius</name>
    <dbReference type="NCBI Taxonomy" id="280406"/>
    <lineage>
        <taxon>Eukaryota</taxon>
        <taxon>Metazoa</taxon>
        <taxon>Ecdysozoa</taxon>
        <taxon>Arthropoda</taxon>
        <taxon>Chelicerata</taxon>
        <taxon>Arachnida</taxon>
        <taxon>Araneae</taxon>
        <taxon>Araneomorphae</taxon>
        <taxon>Entelegynae</taxon>
        <taxon>Araneoidea</taxon>
        <taxon>Araneidae</taxon>
        <taxon>Larinioides</taxon>
    </lineage>
</organism>
<feature type="non-terminal residue" evidence="2">
    <location>
        <position position="79"/>
    </location>
</feature>
<protein>
    <submittedName>
        <fullName evidence="2">Uncharacterized protein</fullName>
    </submittedName>
</protein>
<dbReference type="AlphaFoldDB" id="A0AAV2BH74"/>
<comment type="caution">
    <text evidence="2">The sequence shown here is derived from an EMBL/GenBank/DDBJ whole genome shotgun (WGS) entry which is preliminary data.</text>
</comment>
<evidence type="ECO:0000313" key="3">
    <source>
        <dbReference type="Proteomes" id="UP001497382"/>
    </source>
</evidence>